<dbReference type="OrthoDB" id="10254377at2759"/>
<dbReference type="CDD" id="cd06224">
    <property type="entry name" value="REM"/>
    <property type="match status" value="1"/>
</dbReference>
<dbReference type="GO" id="GO:0005085">
    <property type="term" value="F:guanyl-nucleotide exchange factor activity"/>
    <property type="evidence" value="ECO:0007669"/>
    <property type="project" value="UniProtKB-KW"/>
</dbReference>
<reference evidence="5 6" key="1">
    <citation type="journal article" date="2010" name="Cell">
        <title>The genome of Naegleria gruberi illuminates early eukaryotic versatility.</title>
        <authorList>
            <person name="Fritz-Laylin L.K."/>
            <person name="Prochnik S.E."/>
            <person name="Ginger M.L."/>
            <person name="Dacks J.B."/>
            <person name="Carpenter M.L."/>
            <person name="Field M.C."/>
            <person name="Kuo A."/>
            <person name="Paredez A."/>
            <person name="Chapman J."/>
            <person name="Pham J."/>
            <person name="Shu S."/>
            <person name="Neupane R."/>
            <person name="Cipriano M."/>
            <person name="Mancuso J."/>
            <person name="Tu H."/>
            <person name="Salamov A."/>
            <person name="Lindquist E."/>
            <person name="Shapiro H."/>
            <person name="Lucas S."/>
            <person name="Grigoriev I.V."/>
            <person name="Cande W.Z."/>
            <person name="Fulton C."/>
            <person name="Rokhsar D.S."/>
            <person name="Dawson S.C."/>
        </authorList>
    </citation>
    <scope>NUCLEOTIDE SEQUENCE [LARGE SCALE GENOMIC DNA]</scope>
    <source>
        <strain evidence="5 6">NEG-M</strain>
    </source>
</reference>
<dbReference type="GO" id="GO:0007264">
    <property type="term" value="P:small GTPase-mediated signal transduction"/>
    <property type="evidence" value="ECO:0007669"/>
    <property type="project" value="InterPro"/>
</dbReference>
<dbReference type="InterPro" id="IPR001895">
    <property type="entry name" value="RASGEF_cat_dom"/>
</dbReference>
<evidence type="ECO:0000256" key="2">
    <source>
        <dbReference type="PROSITE-ProRule" id="PRU00168"/>
    </source>
</evidence>
<dbReference type="PANTHER" id="PTHR23113:SF99">
    <property type="entry name" value="RASGEF DOMAIN-CONTAINING PROTEIN"/>
    <property type="match status" value="1"/>
</dbReference>
<name>D2UZY1_NAEGR</name>
<dbReference type="PROSITE" id="PS50009">
    <property type="entry name" value="RASGEF_CAT"/>
    <property type="match status" value="1"/>
</dbReference>
<dbReference type="RefSeq" id="XP_002682985.1">
    <property type="nucleotide sequence ID" value="XM_002682939.1"/>
</dbReference>
<feature type="domain" description="N-terminal Ras-GEF" evidence="4">
    <location>
        <begin position="27"/>
        <end position="168"/>
    </location>
</feature>
<keyword evidence="1 2" id="KW-0344">Guanine-nucleotide releasing factor</keyword>
<evidence type="ECO:0000256" key="1">
    <source>
        <dbReference type="ARBA" id="ARBA00022658"/>
    </source>
</evidence>
<dbReference type="Gene3D" id="1.20.870.10">
    <property type="entry name" value="Son of sevenless (SoS) protein Chain: S domain 1"/>
    <property type="match status" value="1"/>
</dbReference>
<dbReference type="GeneID" id="8858926"/>
<gene>
    <name evidence="5" type="ORF">NAEGRDRAFT_45579</name>
</gene>
<dbReference type="CDD" id="cd00155">
    <property type="entry name" value="RasGEF"/>
    <property type="match status" value="1"/>
</dbReference>
<dbReference type="Pfam" id="PF00618">
    <property type="entry name" value="RasGEF_N"/>
    <property type="match status" value="1"/>
</dbReference>
<dbReference type="Pfam" id="PF00617">
    <property type="entry name" value="RasGEF"/>
    <property type="match status" value="1"/>
</dbReference>
<dbReference type="STRING" id="5762.D2UZY1"/>
<dbReference type="InterPro" id="IPR000651">
    <property type="entry name" value="Ras-like_Gua-exchang_fac_N"/>
</dbReference>
<dbReference type="InParanoid" id="D2UZY1"/>
<dbReference type="SMART" id="SM00147">
    <property type="entry name" value="RasGEF"/>
    <property type="match status" value="1"/>
</dbReference>
<dbReference type="KEGG" id="ngr:NAEGRDRAFT_45579"/>
<dbReference type="PROSITE" id="PS50212">
    <property type="entry name" value="RASGEF_NTER"/>
    <property type="match status" value="1"/>
</dbReference>
<dbReference type="AlphaFoldDB" id="D2UZY1"/>
<dbReference type="InterPro" id="IPR008937">
    <property type="entry name" value="Ras-like_GEF"/>
</dbReference>
<dbReference type="SUPFAM" id="SSF48366">
    <property type="entry name" value="Ras GEF"/>
    <property type="match status" value="1"/>
</dbReference>
<evidence type="ECO:0000313" key="5">
    <source>
        <dbReference type="EMBL" id="EFC50241.1"/>
    </source>
</evidence>
<dbReference type="PANTHER" id="PTHR23113">
    <property type="entry name" value="GUANINE NUCLEOTIDE EXCHANGE FACTOR"/>
    <property type="match status" value="1"/>
</dbReference>
<feature type="domain" description="Ras-GEF" evidence="3">
    <location>
        <begin position="205"/>
        <end position="438"/>
    </location>
</feature>
<keyword evidence="6" id="KW-1185">Reference proteome</keyword>
<dbReference type="Proteomes" id="UP000006671">
    <property type="component" value="Unassembled WGS sequence"/>
</dbReference>
<sequence length="439" mass="51366">MTPINEEPMACPESITFSKSPCPKLYPGNIPKFISLNRLILLLTDETRFEPFFVKVFWLCYRSFVKPKFVLQKLLERFDVPPLNSSSESATVPIGQYESLDEYHYHTDLKSNAQIITAKLILEWVENHYYDFDDKMIRQLTNFCSTRMIESPVSFIAKRTLLAMKDASRLHPWQEDEKREKELAEKKDKRSSTRLEQRLTLLKVDARDFAETLTAMDHSLYKKIKFTEMLGQSWNKEKKKFMAPNIISVTTLFNKVSSYVVFQIVSESNPMFRKKMIETVIKTCEHLKDLNSFNMIMAIYSSLGTSSVSRLVDTWSLLEEKTQKQYEDICKFCSQDINYKSMRDATDKCFVEGEPATPYIGIYLKDFLFADDGNPTLVDGKLNFYKAISQYAIMYNILRFQDRDYEIIPKEEIQAAIDSYKPRGEDELYNMSLKIQPRK</sequence>
<dbReference type="OMA" id="YRQFATP"/>
<protein>
    <submittedName>
        <fullName evidence="5">RasGEF domain-containing protein</fullName>
    </submittedName>
</protein>
<dbReference type="eggNOG" id="KOG3417">
    <property type="taxonomic scope" value="Eukaryota"/>
</dbReference>
<dbReference type="VEuPathDB" id="AmoebaDB:NAEGRDRAFT_45579"/>
<dbReference type="InterPro" id="IPR023578">
    <property type="entry name" value="Ras_GEF_dom_sf"/>
</dbReference>
<evidence type="ECO:0000313" key="6">
    <source>
        <dbReference type="Proteomes" id="UP000006671"/>
    </source>
</evidence>
<dbReference type="InterPro" id="IPR036964">
    <property type="entry name" value="RASGEF_cat_dom_sf"/>
</dbReference>
<dbReference type="Gene3D" id="1.10.840.10">
    <property type="entry name" value="Ras guanine-nucleotide exchange factors catalytic domain"/>
    <property type="match status" value="1"/>
</dbReference>
<dbReference type="EMBL" id="GG738846">
    <property type="protein sequence ID" value="EFC50241.1"/>
    <property type="molecule type" value="Genomic_DNA"/>
</dbReference>
<organism evidence="6">
    <name type="scientific">Naegleria gruberi</name>
    <name type="common">Amoeba</name>
    <dbReference type="NCBI Taxonomy" id="5762"/>
    <lineage>
        <taxon>Eukaryota</taxon>
        <taxon>Discoba</taxon>
        <taxon>Heterolobosea</taxon>
        <taxon>Tetramitia</taxon>
        <taxon>Eutetramitia</taxon>
        <taxon>Vahlkampfiidae</taxon>
        <taxon>Naegleria</taxon>
    </lineage>
</organism>
<dbReference type="SMART" id="SM00229">
    <property type="entry name" value="RasGEFN"/>
    <property type="match status" value="1"/>
</dbReference>
<accession>D2UZY1</accession>
<evidence type="ECO:0000259" key="4">
    <source>
        <dbReference type="PROSITE" id="PS50212"/>
    </source>
</evidence>
<proteinExistence type="predicted"/>
<evidence type="ECO:0000259" key="3">
    <source>
        <dbReference type="PROSITE" id="PS50009"/>
    </source>
</evidence>